<dbReference type="Pfam" id="PF13927">
    <property type="entry name" value="Ig_3"/>
    <property type="match status" value="1"/>
</dbReference>
<dbReference type="InterPro" id="IPR003599">
    <property type="entry name" value="Ig_sub"/>
</dbReference>
<feature type="signal peptide" evidence="10">
    <location>
        <begin position="1"/>
        <end position="31"/>
    </location>
</feature>
<dbReference type="InterPro" id="IPR036179">
    <property type="entry name" value="Ig-like_dom_sf"/>
</dbReference>
<evidence type="ECO:0000256" key="9">
    <source>
        <dbReference type="SAM" id="Phobius"/>
    </source>
</evidence>
<feature type="domain" description="Ig-like" evidence="11">
    <location>
        <begin position="327"/>
        <end position="444"/>
    </location>
</feature>
<evidence type="ECO:0000256" key="8">
    <source>
        <dbReference type="SAM" id="MobiDB-lite"/>
    </source>
</evidence>
<organism evidence="12">
    <name type="scientific">Phallusia mammillata</name>
    <dbReference type="NCBI Taxonomy" id="59560"/>
    <lineage>
        <taxon>Eukaryota</taxon>
        <taxon>Metazoa</taxon>
        <taxon>Chordata</taxon>
        <taxon>Tunicata</taxon>
        <taxon>Ascidiacea</taxon>
        <taxon>Phlebobranchia</taxon>
        <taxon>Ascidiidae</taxon>
        <taxon>Phallusia</taxon>
    </lineage>
</organism>
<dbReference type="SMART" id="SM00406">
    <property type="entry name" value="IGv"/>
    <property type="match status" value="1"/>
</dbReference>
<feature type="compositionally biased region" description="Low complexity" evidence="8">
    <location>
        <begin position="959"/>
        <end position="986"/>
    </location>
</feature>
<dbReference type="PANTHER" id="PTHR11640">
    <property type="entry name" value="NEPHRIN"/>
    <property type="match status" value="1"/>
</dbReference>
<dbReference type="InterPro" id="IPR013106">
    <property type="entry name" value="Ig_V-set"/>
</dbReference>
<feature type="region of interest" description="Disordered" evidence="8">
    <location>
        <begin position="931"/>
        <end position="1043"/>
    </location>
</feature>
<dbReference type="PROSITE" id="PS50835">
    <property type="entry name" value="IG_LIKE"/>
    <property type="match status" value="6"/>
</dbReference>
<dbReference type="Pfam" id="PF08205">
    <property type="entry name" value="C2-set_2"/>
    <property type="match status" value="1"/>
</dbReference>
<reference evidence="12" key="1">
    <citation type="submission" date="2020-04" db="EMBL/GenBank/DDBJ databases">
        <authorList>
            <person name="Neveu A P."/>
        </authorList>
    </citation>
    <scope>NUCLEOTIDE SEQUENCE</scope>
    <source>
        <tissue evidence="12">Whole embryo</tissue>
    </source>
</reference>
<keyword evidence="5" id="KW-1015">Disulfide bond</keyword>
<feature type="compositionally biased region" description="Low complexity" evidence="8">
    <location>
        <begin position="937"/>
        <end position="948"/>
    </location>
</feature>
<gene>
    <name evidence="12" type="primary">Hmcn1-004</name>
</gene>
<feature type="domain" description="Ig-like" evidence="11">
    <location>
        <begin position="44"/>
        <end position="125"/>
    </location>
</feature>
<name>A0A6F9DE10_9ASCI</name>
<protein>
    <submittedName>
        <fullName evidence="12">Hemicentin-1</fullName>
    </submittedName>
</protein>
<dbReference type="PANTHER" id="PTHR11640:SF164">
    <property type="entry name" value="MAM DOMAIN-CONTAINING GLYCOSYLPHOSPHATIDYLINOSITOL ANCHOR PROTEIN 1"/>
    <property type="match status" value="1"/>
</dbReference>
<dbReference type="GO" id="GO:0005911">
    <property type="term" value="C:cell-cell junction"/>
    <property type="evidence" value="ECO:0007669"/>
    <property type="project" value="TreeGrafter"/>
</dbReference>
<evidence type="ECO:0000256" key="10">
    <source>
        <dbReference type="SAM" id="SignalP"/>
    </source>
</evidence>
<evidence type="ECO:0000256" key="1">
    <source>
        <dbReference type="ARBA" id="ARBA00004479"/>
    </source>
</evidence>
<proteinExistence type="evidence at transcript level"/>
<evidence type="ECO:0000256" key="2">
    <source>
        <dbReference type="ARBA" id="ARBA00022692"/>
    </source>
</evidence>
<feature type="compositionally biased region" description="Basic and acidic residues" evidence="8">
    <location>
        <begin position="801"/>
        <end position="813"/>
    </location>
</feature>
<dbReference type="Gene3D" id="2.60.40.10">
    <property type="entry name" value="Immunoglobulins"/>
    <property type="match status" value="5"/>
</dbReference>
<sequence>MDNESRRGGMYRYMRFAIVVLLWMSLGLSDGQKGTSTTVKARRGGAATLTCFADTSSSPTISWTKSIEGKTITVAYSVSGNPSINEALEGRAQFNEASLQIRNLQISDSGIYSCTVLTVESATTSVVTLDVTAAPSVSTEFVTSPKVGTDGKYRAASCRAIGGKPRAQITWTDSDGQIQDSTLTSSQAPDGSFDVISVLKLTPGLAPDYLGSGAEAGNSSRQDFSCLVNHDDLSSIEAKTSTVTVNLLYPPLAQIKLLGNRLTCEAEGNPTPSIRWILPNGDVVRDVQHLYLSESSLGDGRYACVASSSLKPEAVSTLVVQRARDLPTLFRTVTQFNTSLPVSASGYRMECIAHVTNSRGLTTSDYDLDFEWTKDGRMIDTPSNEYDIFTKYTRLSSSQAKITSQLRFVDVRRGRDDATFSCRLTNTSQLTGFVTAVERTNKLSIDYPPDTNGIRIFSEPRHAIVREGEDLKLTCRVLSQPECTYDWYFQDRKLMREDDTEKNQLLLAGVHRSQSGLYKCVAYNYVPGSAKSDIMVTVHYPPSNVGIHREKDNNLSCTAKGGSSPPPIYRWIFPNGTETKGNQSTLRLESSEVESVTPYVCVVHNGLDVEANETYIQLPPPQKKIGKLSIVEFSVTVVICAFVFIILLGAVCWLSYRRCKIRNSAEVNLEDKFKNYLQYSEPPDGVLVSEPGCTSTPLGAMTRCQSDLTSGADRELRHGTKYPIKDVSYANCKSPLACEKQAGFGSTPHSLQMFSFRTVEQSNNLRRSPIKTKGSSEMDGSSVEIIENESLHLTLNSNNTTDKRDDSSHKQQRETNSPPKKSSTVYTNAKPPVAPVSAEQRRESFGRGRCMASIPLQYFHQSTIPRSYLSKLNYRQQAPPVGVVVPSYDAVLYNDTWQPGMPRCIYPDSAHVRPYATLDLEARKYHQRVLARTSGQSETTSASTIASEDYLHGVKSSRPRSMSLSASETSGSTSPTSESEPSAVSSQTAFSQRSKPTIRHNTERLGKQLSPARASSPCDSGNDSVKSIPSTVAAAKKQSLTLV</sequence>
<feature type="compositionally biased region" description="Polar residues" evidence="8">
    <location>
        <begin position="814"/>
        <end position="827"/>
    </location>
</feature>
<keyword evidence="7" id="KW-0393">Immunoglobulin domain</keyword>
<feature type="region of interest" description="Disordered" evidence="8">
    <location>
        <begin position="760"/>
        <end position="838"/>
    </location>
</feature>
<keyword evidence="10" id="KW-0732">Signal</keyword>
<keyword evidence="6" id="KW-0325">Glycoprotein</keyword>
<evidence type="ECO:0000256" key="4">
    <source>
        <dbReference type="ARBA" id="ARBA00023136"/>
    </source>
</evidence>
<comment type="subcellular location">
    <subcellularLocation>
        <location evidence="1">Membrane</location>
        <topology evidence="1">Single-pass type I membrane protein</topology>
    </subcellularLocation>
</comment>
<feature type="transmembrane region" description="Helical" evidence="9">
    <location>
        <begin position="633"/>
        <end position="656"/>
    </location>
</feature>
<dbReference type="GO" id="GO:0005886">
    <property type="term" value="C:plasma membrane"/>
    <property type="evidence" value="ECO:0007669"/>
    <property type="project" value="TreeGrafter"/>
</dbReference>
<dbReference type="Pfam" id="PF07686">
    <property type="entry name" value="V-set"/>
    <property type="match status" value="1"/>
</dbReference>
<feature type="domain" description="Ig-like" evidence="11">
    <location>
        <begin position="262"/>
        <end position="316"/>
    </location>
</feature>
<dbReference type="AlphaFoldDB" id="A0A6F9DE10"/>
<evidence type="ECO:0000256" key="6">
    <source>
        <dbReference type="ARBA" id="ARBA00023180"/>
    </source>
</evidence>
<feature type="domain" description="Ig-like" evidence="11">
    <location>
        <begin position="449"/>
        <end position="537"/>
    </location>
</feature>
<evidence type="ECO:0000256" key="7">
    <source>
        <dbReference type="ARBA" id="ARBA00023319"/>
    </source>
</evidence>
<dbReference type="CDD" id="cd00096">
    <property type="entry name" value="Ig"/>
    <property type="match status" value="1"/>
</dbReference>
<keyword evidence="4 9" id="KW-0472">Membrane</keyword>
<dbReference type="InterPro" id="IPR007110">
    <property type="entry name" value="Ig-like_dom"/>
</dbReference>
<accession>A0A6F9DE10</accession>
<feature type="compositionally biased region" description="Polar residues" evidence="8">
    <location>
        <begin position="1017"/>
        <end position="1030"/>
    </location>
</feature>
<evidence type="ECO:0000256" key="3">
    <source>
        <dbReference type="ARBA" id="ARBA00022989"/>
    </source>
</evidence>
<evidence type="ECO:0000259" key="11">
    <source>
        <dbReference type="PROSITE" id="PS50835"/>
    </source>
</evidence>
<feature type="compositionally biased region" description="Polar residues" evidence="8">
    <location>
        <begin position="791"/>
        <end position="800"/>
    </location>
</feature>
<dbReference type="InterPro" id="IPR051275">
    <property type="entry name" value="Cell_adhesion_signaling"/>
</dbReference>
<feature type="domain" description="Ig-like" evidence="11">
    <location>
        <begin position="135"/>
        <end position="244"/>
    </location>
</feature>
<dbReference type="GO" id="GO:0098609">
    <property type="term" value="P:cell-cell adhesion"/>
    <property type="evidence" value="ECO:0007669"/>
    <property type="project" value="TreeGrafter"/>
</dbReference>
<dbReference type="InterPro" id="IPR003598">
    <property type="entry name" value="Ig_sub2"/>
</dbReference>
<dbReference type="GO" id="GO:0050839">
    <property type="term" value="F:cell adhesion molecule binding"/>
    <property type="evidence" value="ECO:0007669"/>
    <property type="project" value="TreeGrafter"/>
</dbReference>
<keyword evidence="3 9" id="KW-1133">Transmembrane helix</keyword>
<feature type="domain" description="Ig-like" evidence="11">
    <location>
        <begin position="555"/>
        <end position="617"/>
    </location>
</feature>
<dbReference type="SMART" id="SM00408">
    <property type="entry name" value="IGc2"/>
    <property type="match status" value="4"/>
</dbReference>
<feature type="chain" id="PRO_5026159101" evidence="10">
    <location>
        <begin position="32"/>
        <end position="1043"/>
    </location>
</feature>
<dbReference type="SMART" id="SM00409">
    <property type="entry name" value="IG"/>
    <property type="match status" value="4"/>
</dbReference>
<dbReference type="InterPro" id="IPR013783">
    <property type="entry name" value="Ig-like_fold"/>
</dbReference>
<dbReference type="InterPro" id="IPR013162">
    <property type="entry name" value="CD80_C2-set"/>
</dbReference>
<dbReference type="SUPFAM" id="SSF48726">
    <property type="entry name" value="Immunoglobulin"/>
    <property type="match status" value="5"/>
</dbReference>
<evidence type="ECO:0000313" key="12">
    <source>
        <dbReference type="EMBL" id="CAB3253435.1"/>
    </source>
</evidence>
<keyword evidence="2 9" id="KW-0812">Transmembrane</keyword>
<dbReference type="EMBL" id="LR785780">
    <property type="protein sequence ID" value="CAB3253435.1"/>
    <property type="molecule type" value="mRNA"/>
</dbReference>
<evidence type="ECO:0000256" key="5">
    <source>
        <dbReference type="ARBA" id="ARBA00023157"/>
    </source>
</evidence>